<dbReference type="GO" id="GO:0003700">
    <property type="term" value="F:DNA-binding transcription factor activity"/>
    <property type="evidence" value="ECO:0007669"/>
    <property type="project" value="InterPro"/>
</dbReference>
<dbReference type="Pfam" id="PF12802">
    <property type="entry name" value="MarR_2"/>
    <property type="match status" value="1"/>
</dbReference>
<keyword evidence="2" id="KW-0238">DNA-binding</keyword>
<organism evidence="5 6">
    <name type="scientific">Schleiferilactobacillus shenzhenensis LY-73</name>
    <dbReference type="NCBI Taxonomy" id="1231336"/>
    <lineage>
        <taxon>Bacteria</taxon>
        <taxon>Bacillati</taxon>
        <taxon>Bacillota</taxon>
        <taxon>Bacilli</taxon>
        <taxon>Lactobacillales</taxon>
        <taxon>Lactobacillaceae</taxon>
        <taxon>Schleiferilactobacillus</taxon>
    </lineage>
</organism>
<gene>
    <name evidence="5" type="ORF">L248_0925</name>
</gene>
<evidence type="ECO:0000256" key="1">
    <source>
        <dbReference type="ARBA" id="ARBA00023015"/>
    </source>
</evidence>
<dbReference type="InterPro" id="IPR000835">
    <property type="entry name" value="HTH_MarR-typ"/>
</dbReference>
<dbReference type="STRING" id="1231336.L248_0925"/>
<sequence length="149" mass="17080">MTPEIGRLLKIASNRLSWGLDQFARQHGMTGTQMSFLDYLHRQTQAGNTVLQRDIEEEFQIKRSTATQILKTMEGKRLITRQTAAADARQKEVRLTPVARDIVAQVRGYTVQSDQRLLAGYTQKESDLITDFLKHIAALNKEDHLERNK</sequence>
<dbReference type="PANTHER" id="PTHR42756:SF1">
    <property type="entry name" value="TRANSCRIPTIONAL REPRESSOR OF EMRAB OPERON"/>
    <property type="match status" value="1"/>
</dbReference>
<dbReference type="OrthoDB" id="384891at2"/>
<dbReference type="HOGENOM" id="CLU_083287_29_2_9"/>
<evidence type="ECO:0000313" key="5">
    <source>
        <dbReference type="EMBL" id="ERL64514.1"/>
    </source>
</evidence>
<dbReference type="SUPFAM" id="SSF46785">
    <property type="entry name" value="Winged helix' DNA-binding domain"/>
    <property type="match status" value="1"/>
</dbReference>
<dbReference type="AlphaFoldDB" id="U4TJZ6"/>
<evidence type="ECO:0000256" key="3">
    <source>
        <dbReference type="ARBA" id="ARBA00023163"/>
    </source>
</evidence>
<keyword evidence="6" id="KW-1185">Reference proteome</keyword>
<dbReference type="InterPro" id="IPR036390">
    <property type="entry name" value="WH_DNA-bd_sf"/>
</dbReference>
<dbReference type="EMBL" id="KI271597">
    <property type="protein sequence ID" value="ERL64514.1"/>
    <property type="molecule type" value="Genomic_DNA"/>
</dbReference>
<reference evidence="6" key="1">
    <citation type="journal article" date="2013" name="Genome Announc.">
        <title>Whole-Genome Sequencing of Lactobacillus shenzhenensis Strain LY-73T.</title>
        <authorList>
            <person name="Lin Z."/>
            <person name="Liu Z."/>
            <person name="Yang R."/>
            <person name="Zou Y."/>
            <person name="Wan D."/>
            <person name="Chen J."/>
            <person name="Guo M."/>
            <person name="Zhao J."/>
            <person name="Fang C."/>
            <person name="Yang R."/>
            <person name="Liu F."/>
        </authorList>
    </citation>
    <scope>NUCLEOTIDE SEQUENCE [LARGE SCALE GENOMIC DNA]</scope>
    <source>
        <strain evidence="6">LY-73</strain>
    </source>
</reference>
<dbReference type="PANTHER" id="PTHR42756">
    <property type="entry name" value="TRANSCRIPTIONAL REGULATOR, MARR"/>
    <property type="match status" value="1"/>
</dbReference>
<evidence type="ECO:0000313" key="6">
    <source>
        <dbReference type="Proteomes" id="UP000030647"/>
    </source>
</evidence>
<dbReference type="RefSeq" id="WP_022530257.1">
    <property type="nucleotide sequence ID" value="NZ_KI271597.1"/>
</dbReference>
<name>U4TJZ6_9LACO</name>
<proteinExistence type="predicted"/>
<keyword evidence="1" id="KW-0805">Transcription regulation</keyword>
<dbReference type="InterPro" id="IPR036388">
    <property type="entry name" value="WH-like_DNA-bd_sf"/>
</dbReference>
<evidence type="ECO:0000256" key="2">
    <source>
        <dbReference type="ARBA" id="ARBA00023125"/>
    </source>
</evidence>
<dbReference type="Gene3D" id="1.10.10.10">
    <property type="entry name" value="Winged helix-like DNA-binding domain superfamily/Winged helix DNA-binding domain"/>
    <property type="match status" value="1"/>
</dbReference>
<dbReference type="SMART" id="SM00347">
    <property type="entry name" value="HTH_MARR"/>
    <property type="match status" value="1"/>
</dbReference>
<dbReference type="PRINTS" id="PR00598">
    <property type="entry name" value="HTHMARR"/>
</dbReference>
<accession>U4TJZ6</accession>
<dbReference type="GO" id="GO:0003677">
    <property type="term" value="F:DNA binding"/>
    <property type="evidence" value="ECO:0007669"/>
    <property type="project" value="UniProtKB-KW"/>
</dbReference>
<dbReference type="Proteomes" id="UP000030647">
    <property type="component" value="Unassembled WGS sequence"/>
</dbReference>
<dbReference type="PROSITE" id="PS50995">
    <property type="entry name" value="HTH_MARR_2"/>
    <property type="match status" value="1"/>
</dbReference>
<evidence type="ECO:0000259" key="4">
    <source>
        <dbReference type="PROSITE" id="PS50995"/>
    </source>
</evidence>
<protein>
    <recommendedName>
        <fullName evidence="4">HTH marR-type domain-containing protein</fullName>
    </recommendedName>
</protein>
<dbReference type="eggNOG" id="COG1846">
    <property type="taxonomic scope" value="Bacteria"/>
</dbReference>
<keyword evidence="3" id="KW-0804">Transcription</keyword>
<feature type="domain" description="HTH marR-type" evidence="4">
    <location>
        <begin position="2"/>
        <end position="138"/>
    </location>
</feature>